<feature type="region of interest" description="Disordered" evidence="2">
    <location>
        <begin position="297"/>
        <end position="374"/>
    </location>
</feature>
<dbReference type="InterPro" id="IPR003961">
    <property type="entry name" value="FN3_dom"/>
</dbReference>
<feature type="compositionally biased region" description="Basic and acidic residues" evidence="2">
    <location>
        <begin position="959"/>
        <end position="974"/>
    </location>
</feature>
<dbReference type="OrthoDB" id="74280at2"/>
<feature type="region of interest" description="Disordered" evidence="2">
    <location>
        <begin position="481"/>
        <end position="509"/>
    </location>
</feature>
<dbReference type="Proteomes" id="UP000199223">
    <property type="component" value="Unassembled WGS sequence"/>
</dbReference>
<dbReference type="PROSITE" id="PS50853">
    <property type="entry name" value="FN3"/>
    <property type="match status" value="2"/>
</dbReference>
<dbReference type="STRING" id="856736.SAMN04488058_101286"/>
<protein>
    <recommendedName>
        <fullName evidence="3">Fibronectin type-III domain-containing protein</fullName>
    </recommendedName>
</protein>
<feature type="compositionally biased region" description="Polar residues" evidence="2">
    <location>
        <begin position="891"/>
        <end position="902"/>
    </location>
</feature>
<dbReference type="EMBL" id="FNZA01000001">
    <property type="protein sequence ID" value="SEI66617.1"/>
    <property type="molecule type" value="Genomic_DNA"/>
</dbReference>
<dbReference type="Gene3D" id="2.60.40.10">
    <property type="entry name" value="Immunoglobulins"/>
    <property type="match status" value="3"/>
</dbReference>
<dbReference type="SMART" id="SM00060">
    <property type="entry name" value="FN3"/>
    <property type="match status" value="3"/>
</dbReference>
<evidence type="ECO:0000259" key="3">
    <source>
        <dbReference type="PROSITE" id="PS50853"/>
    </source>
</evidence>
<evidence type="ECO:0000256" key="1">
    <source>
        <dbReference type="ARBA" id="ARBA00022581"/>
    </source>
</evidence>
<dbReference type="SUPFAM" id="SSF49265">
    <property type="entry name" value="Fibronectin type III"/>
    <property type="match status" value="2"/>
</dbReference>
<dbReference type="InterPro" id="IPR013783">
    <property type="entry name" value="Ig-like_fold"/>
</dbReference>
<gene>
    <name evidence="4" type="ORF">SAMN04488058_101286</name>
</gene>
<sequence length="1090" mass="117916">MPIILMTSRPTAPAERPAALELTEALTGTVGGFLEVSQMLTGRVPERELILDTYLTGEVPGVPMTAHLGAVLDLSMTAGGLPVESFQYSAARGQGARLDVTVIGDARDGQVPPVSASAGGSGATFAAPGTLPEWEAERTAAGWTTTLHASDRSLAADTPLPELVPWETQEAKDARKAQEQALRVAKVPVAQREAALYDGRRMAVDAVVLAALATVPHRLLISPPFPGYDFRADGDGPSYSTAGKTAQEVVDALWGEIGIAAGWEAGLLTIRPPGPSGDVILGAPIESERIERITLDAPTIALEGGVPAQDPATRDDDEDGTPNGQDPDWAPDPNDPDDPRNSPDPDEREDGGDGRGGSGFREGVSPTPEPGEVSARAVPLSWEAVPHASQYVLERVEGAATPWTLWSRLAITTATRHTDDTVRPLTTYTYRLRVNATAIENDEERNVIWQPSEWALVVTPPVDVDAPPNPPENLTAYARTSTSVGVQWQAPKADPEDKEPPRRGPADRYRVDVRTRTPDATLLRRVETAQTWAVPDGLPVGAEVRVQVYAVNEQGLSEPALLDAQLVNLPPGPVEGLEVKAEGKTLTATWERASGATSFDVRWAPAVVGDDEGALRWKDLPPIPVPTVPRDGEGGRPSVVLRDLKHATRYAVQVRGLNDVGVGVWSEVAYELTESEPPQPEPDPEADAFEKGYTGVLRMFRHADDQTEHTFIGKVNGRVEWVNTSLWGKVPRYRRTEKDKEEKIGYESRWSVLKATSTRYFYEIPGWPLTLTSSVEETRLWDPDATVFREGVDAVIGREQEKVHQEWSPQGWLNRRTTWRSKVSVVKVKKDDEGEVIGREYGNMHETVREQWQAAGDGLWYYNRSGVMTTLLPTLVDDEWEDVEAGFKATPSETSVSEQAPPQATLPPEKKDNPPPLPRNETSPALERYPLDEPWFETPPASGPGGDGPSGGPEDGEEKPDPKPPKPAPGREEDPISTPFGSSDPSGRPAPDRPKGTVPARAPLQISQPAPGATVGGNNGATLSATLPWVRTAEGLARYAAYMAQQGGPRYRITRTYLLPTTPPSLDRVESISASGSAGQFSMTVVTETR</sequence>
<feature type="domain" description="Fibronectin type-III" evidence="3">
    <location>
        <begin position="582"/>
        <end position="678"/>
    </location>
</feature>
<feature type="compositionally biased region" description="Basic and acidic residues" evidence="2">
    <location>
        <begin position="493"/>
        <end position="509"/>
    </location>
</feature>
<dbReference type="RefSeq" id="WP_092262723.1">
    <property type="nucleotide sequence ID" value="NZ_FNZA01000001.1"/>
</dbReference>
<feature type="region of interest" description="Disordered" evidence="2">
    <location>
        <begin position="889"/>
        <end position="1019"/>
    </location>
</feature>
<feature type="domain" description="Fibronectin type-III" evidence="3">
    <location>
        <begin position="470"/>
        <end position="572"/>
    </location>
</feature>
<dbReference type="PANTHER" id="PTHR13037:SF24">
    <property type="entry name" value="POLYCOMB PROTEIN PCL-RELATED"/>
    <property type="match status" value="1"/>
</dbReference>
<keyword evidence="1" id="KW-0945">Host-virus interaction</keyword>
<dbReference type="Pfam" id="PF00041">
    <property type="entry name" value="fn3"/>
    <property type="match status" value="2"/>
</dbReference>
<dbReference type="CDD" id="cd00063">
    <property type="entry name" value="FN3"/>
    <property type="match status" value="2"/>
</dbReference>
<dbReference type="InterPro" id="IPR036116">
    <property type="entry name" value="FN3_sf"/>
</dbReference>
<name>A0A1H6SPA8_9DEIO</name>
<evidence type="ECO:0000313" key="4">
    <source>
        <dbReference type="EMBL" id="SEI66617.1"/>
    </source>
</evidence>
<evidence type="ECO:0000313" key="5">
    <source>
        <dbReference type="Proteomes" id="UP000199223"/>
    </source>
</evidence>
<keyword evidence="5" id="KW-1185">Reference proteome</keyword>
<dbReference type="PANTHER" id="PTHR13037">
    <property type="entry name" value="FORMIN"/>
    <property type="match status" value="1"/>
</dbReference>
<proteinExistence type="predicted"/>
<evidence type="ECO:0000256" key="2">
    <source>
        <dbReference type="SAM" id="MobiDB-lite"/>
    </source>
</evidence>
<dbReference type="AlphaFoldDB" id="A0A1H6SPA8"/>
<organism evidence="4 5">
    <name type="scientific">Deinococcus reticulitermitis</name>
    <dbReference type="NCBI Taxonomy" id="856736"/>
    <lineage>
        <taxon>Bacteria</taxon>
        <taxon>Thermotogati</taxon>
        <taxon>Deinococcota</taxon>
        <taxon>Deinococci</taxon>
        <taxon>Deinococcales</taxon>
        <taxon>Deinococcaceae</taxon>
        <taxon>Deinococcus</taxon>
    </lineage>
</organism>
<feature type="compositionally biased region" description="Gly residues" evidence="2">
    <location>
        <begin position="943"/>
        <end position="953"/>
    </location>
</feature>
<accession>A0A1H6SPA8</accession>
<reference evidence="5" key="1">
    <citation type="submission" date="2016-10" db="EMBL/GenBank/DDBJ databases">
        <authorList>
            <person name="Varghese N."/>
            <person name="Submissions S."/>
        </authorList>
    </citation>
    <scope>NUCLEOTIDE SEQUENCE [LARGE SCALE GENOMIC DNA]</scope>
    <source>
        <strain evidence="5">CGMCC 1.10218</strain>
    </source>
</reference>